<keyword evidence="5" id="KW-0055">Arginine biosynthesis</keyword>
<dbReference type="Gene3D" id="3.90.1150.10">
    <property type="entry name" value="Aspartate Aminotransferase, domain 1"/>
    <property type="match status" value="1"/>
</dbReference>
<dbReference type="GO" id="GO:0042802">
    <property type="term" value="F:identical protein binding"/>
    <property type="evidence" value="ECO:0007669"/>
    <property type="project" value="TreeGrafter"/>
</dbReference>
<evidence type="ECO:0000256" key="2">
    <source>
        <dbReference type="ARBA" id="ARBA00022605"/>
    </source>
</evidence>
<comment type="similarity">
    <text evidence="5">Belongs to the class-III pyridoxal-phosphate-dependent aminotransferase family. ArgD subfamily.</text>
</comment>
<dbReference type="InterPro" id="IPR005814">
    <property type="entry name" value="Aminotrans_3"/>
</dbReference>
<evidence type="ECO:0000313" key="7">
    <source>
        <dbReference type="Proteomes" id="UP000317638"/>
    </source>
</evidence>
<keyword evidence="2 5" id="KW-0028">Amino-acid biosynthesis</keyword>
<evidence type="ECO:0000256" key="4">
    <source>
        <dbReference type="ARBA" id="ARBA00022898"/>
    </source>
</evidence>
<dbReference type="PANTHER" id="PTHR11986">
    <property type="entry name" value="AMINOTRANSFERASE CLASS III"/>
    <property type="match status" value="1"/>
</dbReference>
<comment type="subcellular location">
    <subcellularLocation>
        <location evidence="5">Cytoplasm</location>
    </subcellularLocation>
</comment>
<sequence length="392" mass="40734">MTNQDLLGRYEAVMMNAFGTPKRAFVSGDGVHLTDADGKSYVDLLAGIAVNALGHNHPRVVEAITSQLHTLGHVSNFFATEGQVRLAERLAAAASDRGDARVFFANSGAEANEAAFKLTRLTGRTRIVAMEGSFHGRTIGSLAITHTAKYREPFEPLPGDVEFVPFGDVAALEAAVDHRTAAVVLEPIQGEAGVVPAPEGYLAEARRITSEHGALLWIDEVQTGIGRAGELLLHRAAGVTADVVTLAKGLANGFPIGACIAVGPAGSLLTPGLHGSTFGGNPVAAAAANAVLDELEGGVLDNAREVGQWFADAVEGLHEPLVSHVRGRGLLLGIVLNEPIAAAVVDLALEAGWVANAPRPDVIRVAPPLVITADELAGFVHALPELLARAHG</sequence>
<evidence type="ECO:0000256" key="3">
    <source>
        <dbReference type="ARBA" id="ARBA00022679"/>
    </source>
</evidence>
<dbReference type="InterPro" id="IPR015421">
    <property type="entry name" value="PyrdxlP-dep_Trfase_major"/>
</dbReference>
<dbReference type="EC" id="2.6.1.11" evidence="5"/>
<comment type="subunit">
    <text evidence="5">Homodimer.</text>
</comment>
<dbReference type="Proteomes" id="UP000317638">
    <property type="component" value="Unassembled WGS sequence"/>
</dbReference>
<keyword evidence="4 5" id="KW-0663">Pyridoxal phosphate</keyword>
<dbReference type="AlphaFoldDB" id="A0A553K306"/>
<dbReference type="InterPro" id="IPR050103">
    <property type="entry name" value="Class-III_PLP-dep_AT"/>
</dbReference>
<dbReference type="HAMAP" id="MF_01107">
    <property type="entry name" value="ArgD_aminotrans_3"/>
    <property type="match status" value="1"/>
</dbReference>
<comment type="catalytic activity">
    <reaction evidence="5">
        <text>N(2)-acetyl-L-ornithine + 2-oxoglutarate = N-acetyl-L-glutamate 5-semialdehyde + L-glutamate</text>
        <dbReference type="Rhea" id="RHEA:18049"/>
        <dbReference type="ChEBI" id="CHEBI:16810"/>
        <dbReference type="ChEBI" id="CHEBI:29123"/>
        <dbReference type="ChEBI" id="CHEBI:29985"/>
        <dbReference type="ChEBI" id="CHEBI:57805"/>
        <dbReference type="EC" id="2.6.1.11"/>
    </reaction>
</comment>
<comment type="pathway">
    <text evidence="5">Amino-acid biosynthesis; L-arginine biosynthesis; N(2)-acetyl-L-ornithine from L-glutamate: step 4/4.</text>
</comment>
<dbReference type="InterPro" id="IPR015422">
    <property type="entry name" value="PyrdxlP-dep_Trfase_small"/>
</dbReference>
<feature type="binding site" evidence="5">
    <location>
        <begin position="108"/>
        <end position="109"/>
    </location>
    <ligand>
        <name>pyridoxal 5'-phosphate</name>
        <dbReference type="ChEBI" id="CHEBI:597326"/>
    </ligand>
</feature>
<feature type="binding site" evidence="5">
    <location>
        <begin position="219"/>
        <end position="222"/>
    </location>
    <ligand>
        <name>pyridoxal 5'-phosphate</name>
        <dbReference type="ChEBI" id="CHEBI:597326"/>
    </ligand>
</feature>
<name>A0A553K306_9ACTN</name>
<reference evidence="6 7" key="1">
    <citation type="submission" date="2019-07" db="EMBL/GenBank/DDBJ databases">
        <authorList>
            <person name="Zhou L.-Y."/>
        </authorList>
    </citation>
    <scope>NUCLEOTIDE SEQUENCE [LARGE SCALE GENOMIC DNA]</scope>
    <source>
        <strain evidence="6 7">YIM 101269</strain>
    </source>
</reference>
<dbReference type="GO" id="GO:0006526">
    <property type="term" value="P:L-arginine biosynthetic process"/>
    <property type="evidence" value="ECO:0007669"/>
    <property type="project" value="UniProtKB-UniRule"/>
</dbReference>
<keyword evidence="7" id="KW-1185">Reference proteome</keyword>
<dbReference type="InterPro" id="IPR004636">
    <property type="entry name" value="AcOrn/SuccOrn_fam"/>
</dbReference>
<dbReference type="OrthoDB" id="4510254at2"/>
<evidence type="ECO:0000256" key="5">
    <source>
        <dbReference type="HAMAP-Rule" id="MF_01107"/>
    </source>
</evidence>
<dbReference type="InterPro" id="IPR049704">
    <property type="entry name" value="Aminotrans_3_PPA_site"/>
</dbReference>
<organism evidence="6 7">
    <name type="scientific">Tessaracoccus rhinocerotis</name>
    <dbReference type="NCBI Taxonomy" id="1689449"/>
    <lineage>
        <taxon>Bacteria</taxon>
        <taxon>Bacillati</taxon>
        <taxon>Actinomycetota</taxon>
        <taxon>Actinomycetes</taxon>
        <taxon>Propionibacteriales</taxon>
        <taxon>Propionibacteriaceae</taxon>
        <taxon>Tessaracoccus</taxon>
    </lineage>
</organism>
<keyword evidence="5" id="KW-0963">Cytoplasm</keyword>
<keyword evidence="3 5" id="KW-0808">Transferase</keyword>
<dbReference type="NCBIfam" id="NF002325">
    <property type="entry name" value="PRK01278.1"/>
    <property type="match status" value="1"/>
</dbReference>
<proteinExistence type="inferred from homology"/>
<dbReference type="GO" id="GO:0030170">
    <property type="term" value="F:pyridoxal phosphate binding"/>
    <property type="evidence" value="ECO:0007669"/>
    <property type="project" value="InterPro"/>
</dbReference>
<dbReference type="SUPFAM" id="SSF53383">
    <property type="entry name" value="PLP-dependent transferases"/>
    <property type="match status" value="1"/>
</dbReference>
<dbReference type="RefSeq" id="WP_143937957.1">
    <property type="nucleotide sequence ID" value="NZ_VKKG01000002.1"/>
</dbReference>
<evidence type="ECO:0000313" key="6">
    <source>
        <dbReference type="EMBL" id="TRY19065.1"/>
    </source>
</evidence>
<gene>
    <name evidence="5" type="primary">argD</name>
    <name evidence="6" type="ORF">FOJ82_08190</name>
</gene>
<dbReference type="CDD" id="cd00610">
    <property type="entry name" value="OAT_like"/>
    <property type="match status" value="1"/>
</dbReference>
<feature type="binding site" evidence="5">
    <location>
        <position position="276"/>
    </location>
    <ligand>
        <name>N(2)-acetyl-L-ornithine</name>
        <dbReference type="ChEBI" id="CHEBI:57805"/>
    </ligand>
</feature>
<feature type="binding site" evidence="5">
    <location>
        <position position="137"/>
    </location>
    <ligand>
        <name>N(2)-acetyl-L-ornithine</name>
        <dbReference type="ChEBI" id="CHEBI:57805"/>
    </ligand>
</feature>
<keyword evidence="1 5" id="KW-0032">Aminotransferase</keyword>
<comment type="miscellaneous">
    <text evidence="5">May also have succinyldiaminopimelate aminotransferase activity, thus carrying out the corresponding step in lysine biosynthesis.</text>
</comment>
<feature type="modified residue" description="N6-(pyridoxal phosphate)lysine" evidence="5">
    <location>
        <position position="248"/>
    </location>
</feature>
<dbReference type="Pfam" id="PF00202">
    <property type="entry name" value="Aminotran_3"/>
    <property type="match status" value="1"/>
</dbReference>
<comment type="cofactor">
    <cofactor evidence="5">
        <name>pyridoxal 5'-phosphate</name>
        <dbReference type="ChEBI" id="CHEBI:597326"/>
    </cofactor>
    <text evidence="5">Binds 1 pyridoxal phosphate per subunit.</text>
</comment>
<dbReference type="FunFam" id="3.40.640.10:FF:000004">
    <property type="entry name" value="Acetylornithine aminotransferase"/>
    <property type="match status" value="1"/>
</dbReference>
<dbReference type="EMBL" id="VKKG01000002">
    <property type="protein sequence ID" value="TRY19065.1"/>
    <property type="molecule type" value="Genomic_DNA"/>
</dbReference>
<dbReference type="NCBIfam" id="TIGR00707">
    <property type="entry name" value="argD"/>
    <property type="match status" value="1"/>
</dbReference>
<dbReference type="Gene3D" id="3.40.640.10">
    <property type="entry name" value="Type I PLP-dependent aspartate aminotransferase-like (Major domain)"/>
    <property type="match status" value="1"/>
</dbReference>
<dbReference type="UniPathway" id="UPA00068">
    <property type="reaction ID" value="UER00109"/>
</dbReference>
<feature type="binding site" evidence="5">
    <location>
        <position position="277"/>
    </location>
    <ligand>
        <name>pyridoxal 5'-phosphate</name>
        <dbReference type="ChEBI" id="CHEBI:597326"/>
    </ligand>
</feature>
<dbReference type="NCBIfam" id="NF002874">
    <property type="entry name" value="PRK03244.1"/>
    <property type="match status" value="1"/>
</dbReference>
<feature type="binding site" evidence="5">
    <location>
        <position position="134"/>
    </location>
    <ligand>
        <name>pyridoxal 5'-phosphate</name>
        <dbReference type="ChEBI" id="CHEBI:597326"/>
    </ligand>
</feature>
<evidence type="ECO:0000256" key="1">
    <source>
        <dbReference type="ARBA" id="ARBA00022576"/>
    </source>
</evidence>
<dbReference type="GO" id="GO:0003992">
    <property type="term" value="F:N2-acetyl-L-ornithine:2-oxoglutarate 5-aminotransferase activity"/>
    <property type="evidence" value="ECO:0007669"/>
    <property type="project" value="UniProtKB-UniRule"/>
</dbReference>
<comment type="caution">
    <text evidence="6">The sequence shown here is derived from an EMBL/GenBank/DDBJ whole genome shotgun (WGS) entry which is preliminary data.</text>
</comment>
<dbReference type="PIRSF" id="PIRSF000521">
    <property type="entry name" value="Transaminase_4ab_Lys_Orn"/>
    <property type="match status" value="1"/>
</dbReference>
<accession>A0A553K306</accession>
<protein>
    <recommendedName>
        <fullName evidence="5">Acetylornithine aminotransferase</fullName>
        <shortName evidence="5">ACOAT</shortName>
        <ecNumber evidence="5">2.6.1.11</ecNumber>
    </recommendedName>
</protein>
<dbReference type="InterPro" id="IPR015424">
    <property type="entry name" value="PyrdxlP-dep_Trfase"/>
</dbReference>
<dbReference type="PROSITE" id="PS00600">
    <property type="entry name" value="AA_TRANSFER_CLASS_3"/>
    <property type="match status" value="1"/>
</dbReference>
<dbReference type="PANTHER" id="PTHR11986:SF79">
    <property type="entry name" value="ACETYLORNITHINE AMINOTRANSFERASE, MITOCHONDRIAL"/>
    <property type="match status" value="1"/>
</dbReference>
<dbReference type="GO" id="GO:0005737">
    <property type="term" value="C:cytoplasm"/>
    <property type="evidence" value="ECO:0007669"/>
    <property type="project" value="UniProtKB-SubCell"/>
</dbReference>